<comment type="similarity">
    <text evidence="2 6">Belongs to the group II decarboxylase family.</text>
</comment>
<keyword evidence="4 6" id="KW-0663">Pyridoxal phosphate</keyword>
<name>A0ABT3JAK9_9RHOB</name>
<dbReference type="Gene3D" id="3.90.1150.10">
    <property type="entry name" value="Aspartate Aminotransferase, domain 1"/>
    <property type="match status" value="1"/>
</dbReference>
<dbReference type="EMBL" id="JAPDOG010000064">
    <property type="protein sequence ID" value="MCW3784744.1"/>
    <property type="molecule type" value="Genomic_DNA"/>
</dbReference>
<sequence length="503" mass="53768">MVHALAHLAPSDVLTRAAAYARDYRSGNHPISPSASSAALRERFCLPLTDDGLPGARVIDELIAAAEPGLVGNTSPNFYAWVMGASDPVGVAADWLTSAWGQNAAIYQSSPAAATAEEAVEAWLLELLDLPRDSSVGFVGGATMAAFVGLAAARGEVLRRGGYDIDAEGLQGAPKVHIFLSDDAHVTNYAALRQLGFGEANFHKLPSDGAGLLCPDDLAVAMARVQGPKIIVAQAGHINSGGFEPLAEIAALARLHDAWMHVDGAFGLWVRASTTRKHLAMGAELADSWSVDGHKWLQLPYESGFAIVRNKIAHQRAMQKSAGYLNAAEEDGRNPSAFTPGLSRRAQGFAAWAVLRRLGRNGVATLVDRHCDAASRLARRISRVGGLEVLNRMDLNQIVVGCHSLSNESWKITALAERLNAGRCVFVRTALWKGRTVLRLSVISQDSEARHVETLAELIEGIWPEIETEVENMGALTLPVSSGMFQDGSTLSDTARFQASTTK</sequence>
<dbReference type="Pfam" id="PF00282">
    <property type="entry name" value="Pyridoxal_deC"/>
    <property type="match status" value="1"/>
</dbReference>
<dbReference type="InterPro" id="IPR010977">
    <property type="entry name" value="Aromatic_deC"/>
</dbReference>
<dbReference type="InterPro" id="IPR002129">
    <property type="entry name" value="PyrdxlP-dep_de-COase"/>
</dbReference>
<evidence type="ECO:0000256" key="4">
    <source>
        <dbReference type="ARBA" id="ARBA00022898"/>
    </source>
</evidence>
<evidence type="ECO:0000256" key="5">
    <source>
        <dbReference type="ARBA" id="ARBA00023239"/>
    </source>
</evidence>
<evidence type="ECO:0000313" key="7">
    <source>
        <dbReference type="EMBL" id="MCW3784744.1"/>
    </source>
</evidence>
<dbReference type="GO" id="GO:0008483">
    <property type="term" value="F:transaminase activity"/>
    <property type="evidence" value="ECO:0007669"/>
    <property type="project" value="UniProtKB-KW"/>
</dbReference>
<evidence type="ECO:0000313" key="8">
    <source>
        <dbReference type="Proteomes" id="UP001207582"/>
    </source>
</evidence>
<dbReference type="InterPro" id="IPR015424">
    <property type="entry name" value="PyrdxlP-dep_Trfase"/>
</dbReference>
<keyword evidence="8" id="KW-1185">Reference proteome</keyword>
<comment type="cofactor">
    <cofactor evidence="1 6">
        <name>pyridoxal 5'-phosphate</name>
        <dbReference type="ChEBI" id="CHEBI:597326"/>
    </cofactor>
</comment>
<comment type="caution">
    <text evidence="7">The sequence shown here is derived from an EMBL/GenBank/DDBJ whole genome shotgun (WGS) entry which is preliminary data.</text>
</comment>
<dbReference type="Proteomes" id="UP001207582">
    <property type="component" value="Unassembled WGS sequence"/>
</dbReference>
<proteinExistence type="inferred from homology"/>
<organism evidence="7 8">
    <name type="scientific">Defluviimonas salinarum</name>
    <dbReference type="NCBI Taxonomy" id="2992147"/>
    <lineage>
        <taxon>Bacteria</taxon>
        <taxon>Pseudomonadati</taxon>
        <taxon>Pseudomonadota</taxon>
        <taxon>Alphaproteobacteria</taxon>
        <taxon>Rhodobacterales</taxon>
        <taxon>Paracoccaceae</taxon>
        <taxon>Albidovulum</taxon>
    </lineage>
</organism>
<accession>A0ABT3JAK9</accession>
<dbReference type="InterPro" id="IPR015422">
    <property type="entry name" value="PyrdxlP-dep_Trfase_small"/>
</dbReference>
<evidence type="ECO:0000256" key="3">
    <source>
        <dbReference type="ARBA" id="ARBA00022793"/>
    </source>
</evidence>
<keyword evidence="7" id="KW-0808">Transferase</keyword>
<dbReference type="Gene3D" id="3.40.640.10">
    <property type="entry name" value="Type I PLP-dependent aspartate aminotransferase-like (Major domain)"/>
    <property type="match status" value="1"/>
</dbReference>
<protein>
    <submittedName>
        <fullName evidence="7">Aminotransferase class V-fold PLP-dependent enzyme</fullName>
    </submittedName>
</protein>
<keyword evidence="5 6" id="KW-0456">Lyase</keyword>
<dbReference type="RefSeq" id="WP_264773877.1">
    <property type="nucleotide sequence ID" value="NZ_JAPDOG010000064.1"/>
</dbReference>
<keyword evidence="7" id="KW-0032">Aminotransferase</keyword>
<keyword evidence="3" id="KW-0210">Decarboxylase</keyword>
<dbReference type="InterPro" id="IPR015421">
    <property type="entry name" value="PyrdxlP-dep_Trfase_major"/>
</dbReference>
<evidence type="ECO:0000256" key="1">
    <source>
        <dbReference type="ARBA" id="ARBA00001933"/>
    </source>
</evidence>
<gene>
    <name evidence="7" type="ORF">OM960_24840</name>
</gene>
<dbReference type="PANTHER" id="PTHR11999">
    <property type="entry name" value="GROUP II PYRIDOXAL-5-PHOSPHATE DECARBOXYLASE"/>
    <property type="match status" value="1"/>
</dbReference>
<reference evidence="7 8" key="1">
    <citation type="submission" date="2022-10" db="EMBL/GenBank/DDBJ databases">
        <title>Defluviimonas sp. CAU 1641 isolated from mud.</title>
        <authorList>
            <person name="Kim W."/>
        </authorList>
    </citation>
    <scope>NUCLEOTIDE SEQUENCE [LARGE SCALE GENOMIC DNA]</scope>
    <source>
        <strain evidence="7 8">CAU 1641</strain>
    </source>
</reference>
<evidence type="ECO:0000256" key="2">
    <source>
        <dbReference type="ARBA" id="ARBA00009533"/>
    </source>
</evidence>
<dbReference type="PANTHER" id="PTHR11999:SF70">
    <property type="entry name" value="MIP05841P"/>
    <property type="match status" value="1"/>
</dbReference>
<dbReference type="SUPFAM" id="SSF53383">
    <property type="entry name" value="PLP-dependent transferases"/>
    <property type="match status" value="1"/>
</dbReference>
<evidence type="ECO:0000256" key="6">
    <source>
        <dbReference type="RuleBase" id="RU000382"/>
    </source>
</evidence>